<dbReference type="CDD" id="cd22231">
    <property type="entry name" value="RHH_NikR_HicB-like"/>
    <property type="match status" value="1"/>
</dbReference>
<proteinExistence type="predicted"/>
<reference evidence="2 3" key="2">
    <citation type="journal article" date="2012" name="Stand. Genomic Sci.">
        <title>Complete genome sequence of the sulfate-reducing firmicute Desulfotomaculum ruminis type strain (DL(T)).</title>
        <authorList>
            <person name="Spring S."/>
            <person name="Visser M."/>
            <person name="Lu M."/>
            <person name="Copeland A."/>
            <person name="Lapidus A."/>
            <person name="Lucas S."/>
            <person name="Cheng J.F."/>
            <person name="Han C."/>
            <person name="Tapia R."/>
            <person name="Goodwin L.A."/>
            <person name="Pitluck S."/>
            <person name="Ivanova N."/>
            <person name="Land M."/>
            <person name="Hauser L."/>
            <person name="Larimer F."/>
            <person name="Rohde M."/>
            <person name="Goker M."/>
            <person name="Detter J.C."/>
            <person name="Kyrpides N.C."/>
            <person name="Woyke T."/>
            <person name="Schaap P.J."/>
            <person name="Plugge C.M."/>
            <person name="Muyzer G."/>
            <person name="Kuever J."/>
            <person name="Pereira I.A."/>
            <person name="Parshina S.N."/>
            <person name="Bernier-Latmani R."/>
            <person name="Stams A.J."/>
            <person name="Klenk H.P."/>
        </authorList>
    </citation>
    <scope>NUCLEOTIDE SEQUENCE [LARGE SCALE GENOMIC DNA]</scope>
    <source>
        <strain evidence="3">ATCC 23193 / DSM 2154 / NCIB 8452 / DL</strain>
    </source>
</reference>
<dbReference type="Gene3D" id="1.10.1220.10">
    <property type="entry name" value="Met repressor-like"/>
    <property type="match status" value="1"/>
</dbReference>
<sequence>MAQAQVRRIMISLPDSLLAEVDDIVEAERVNRSEFIREAMKLYIAERKRQILREQMKKGYLEMARLNLALALEYQKIEVVTTGYELAKAEG</sequence>
<dbReference type="EMBL" id="CP002780">
    <property type="protein sequence ID" value="AEG59018.1"/>
    <property type="molecule type" value="Genomic_DNA"/>
</dbReference>
<dbReference type="InterPro" id="IPR050192">
    <property type="entry name" value="CopG/NikR_regulator"/>
</dbReference>
<dbReference type="HOGENOM" id="CLU_172321_0_0_9"/>
<dbReference type="InterPro" id="IPR010985">
    <property type="entry name" value="Ribbon_hlx_hlx"/>
</dbReference>
<name>F6DU00_DESRL</name>
<dbReference type="GO" id="GO:0003677">
    <property type="term" value="F:DNA binding"/>
    <property type="evidence" value="ECO:0007669"/>
    <property type="project" value="TreeGrafter"/>
</dbReference>
<dbReference type="InterPro" id="IPR013321">
    <property type="entry name" value="Arc_rbn_hlx_hlx"/>
</dbReference>
<feature type="domain" description="Ribbon-helix-helix protein CopG" evidence="1">
    <location>
        <begin position="7"/>
        <end position="46"/>
    </location>
</feature>
<dbReference type="OrthoDB" id="1634058at2"/>
<dbReference type="PANTHER" id="PTHR34719:SF2">
    <property type="entry name" value="NICKEL-RESPONSIVE REGULATOR"/>
    <property type="match status" value="1"/>
</dbReference>
<dbReference type="PANTHER" id="PTHR34719">
    <property type="entry name" value="NICKEL-RESPONSIVE REGULATOR"/>
    <property type="match status" value="1"/>
</dbReference>
<organism evidence="2 3">
    <name type="scientific">Desulforamulus ruminis (strain ATCC 23193 / DSM 2154 / NCIMB 8452 / DL)</name>
    <name type="common">Desulfotomaculum ruminis</name>
    <dbReference type="NCBI Taxonomy" id="696281"/>
    <lineage>
        <taxon>Bacteria</taxon>
        <taxon>Bacillati</taxon>
        <taxon>Bacillota</taxon>
        <taxon>Clostridia</taxon>
        <taxon>Eubacteriales</taxon>
        <taxon>Peptococcaceae</taxon>
        <taxon>Desulforamulus</taxon>
    </lineage>
</organism>
<dbReference type="SUPFAM" id="SSF47598">
    <property type="entry name" value="Ribbon-helix-helix"/>
    <property type="match status" value="1"/>
</dbReference>
<accession>F6DU00</accession>
<evidence type="ECO:0000313" key="3">
    <source>
        <dbReference type="Proteomes" id="UP000009234"/>
    </source>
</evidence>
<reference evidence="3" key="1">
    <citation type="submission" date="2011-05" db="EMBL/GenBank/DDBJ databases">
        <title>Complete sequence of Desulfotomaculum ruminis DSM 2154.</title>
        <authorList>
            <person name="Lucas S."/>
            <person name="Copeland A."/>
            <person name="Lapidus A."/>
            <person name="Cheng J.-F."/>
            <person name="Goodwin L."/>
            <person name="Pitluck S."/>
            <person name="Lu M."/>
            <person name="Detter J.C."/>
            <person name="Han C."/>
            <person name="Tapia R."/>
            <person name="Land M."/>
            <person name="Hauser L."/>
            <person name="Kyrpides N."/>
            <person name="Ivanova N."/>
            <person name="Mikhailova N."/>
            <person name="Pagani I."/>
            <person name="Stams A.J.M."/>
            <person name="Plugge C.M."/>
            <person name="Muyzer G."/>
            <person name="Kuever J."/>
            <person name="Parshina S.N."/>
            <person name="Ivanova A.E."/>
            <person name="Nazina T.N."/>
            <person name="Brambilla E."/>
            <person name="Spring S."/>
            <person name="Klenk H.-P."/>
            <person name="Woyke T."/>
        </authorList>
    </citation>
    <scope>NUCLEOTIDE SEQUENCE [LARGE SCALE GENOMIC DNA]</scope>
    <source>
        <strain evidence="3">ATCC 23193 / DSM 2154 / NCIB 8452 / DL</strain>
    </source>
</reference>
<dbReference type="RefSeq" id="WP_013840792.1">
    <property type="nucleotide sequence ID" value="NC_015589.1"/>
</dbReference>
<dbReference type="GO" id="GO:0006355">
    <property type="term" value="P:regulation of DNA-templated transcription"/>
    <property type="evidence" value="ECO:0007669"/>
    <property type="project" value="InterPro"/>
</dbReference>
<dbReference type="eggNOG" id="COG0864">
    <property type="taxonomic scope" value="Bacteria"/>
</dbReference>
<dbReference type="InterPro" id="IPR002145">
    <property type="entry name" value="CopG"/>
</dbReference>
<gene>
    <name evidence="2" type="ordered locus">Desru_0735</name>
</gene>
<dbReference type="Pfam" id="PF01402">
    <property type="entry name" value="RHH_1"/>
    <property type="match status" value="1"/>
</dbReference>
<evidence type="ECO:0000259" key="1">
    <source>
        <dbReference type="Pfam" id="PF01402"/>
    </source>
</evidence>
<dbReference type="KEGG" id="dru:Desru_0735"/>
<dbReference type="STRING" id="696281.Desru_0735"/>
<protein>
    <submittedName>
        <fullName evidence="2">CopG family transcriptional regulator</fullName>
    </submittedName>
</protein>
<evidence type="ECO:0000313" key="2">
    <source>
        <dbReference type="EMBL" id="AEG59018.1"/>
    </source>
</evidence>
<keyword evidence="3" id="KW-1185">Reference proteome</keyword>
<dbReference type="Proteomes" id="UP000009234">
    <property type="component" value="Chromosome"/>
</dbReference>
<dbReference type="AlphaFoldDB" id="F6DU00"/>